<dbReference type="AlphaFoldDB" id="A0A9P0AUM9"/>
<keyword evidence="4" id="KW-0677">Repeat</keyword>
<evidence type="ECO:0000313" key="10">
    <source>
        <dbReference type="EMBL" id="CAH0547652.1"/>
    </source>
</evidence>
<evidence type="ECO:0000256" key="8">
    <source>
        <dbReference type="SAM" id="MobiDB-lite"/>
    </source>
</evidence>
<reference evidence="10" key="1">
    <citation type="submission" date="2021-12" db="EMBL/GenBank/DDBJ databases">
        <authorList>
            <person name="King R."/>
        </authorList>
    </citation>
    <scope>NUCLEOTIDE SEQUENCE</scope>
</reference>
<dbReference type="Pfam" id="PF26200">
    <property type="entry name" value="Rcat_RNF216"/>
    <property type="match status" value="1"/>
</dbReference>
<dbReference type="InterPro" id="IPR047545">
    <property type="entry name" value="BRcat_RBR_RNF216"/>
</dbReference>
<proteinExistence type="predicted"/>
<keyword evidence="6" id="KW-0833">Ubl conjugation pathway</keyword>
<dbReference type="PROSITE" id="PS51873">
    <property type="entry name" value="TRIAD"/>
    <property type="match status" value="1"/>
</dbReference>
<evidence type="ECO:0000256" key="6">
    <source>
        <dbReference type="ARBA" id="ARBA00022786"/>
    </source>
</evidence>
<dbReference type="SUPFAM" id="SSF57850">
    <property type="entry name" value="RING/U-box"/>
    <property type="match status" value="2"/>
</dbReference>
<sequence length="1230" mass="140905">MDLYTDAVNIKNALPWITSTEEIMSFLLKIPLDNSYLRNHLALHHFIQTRDAQQTDNFQNVIENEKNEILNLLREANPDEVKERLSLLGLVPDRKEIVIRQLLNKHKVKLDSKLKEIPLEVPFKRRICFETDDQELCVKFRKTGGKLEVVHTFSQENIPVVHEESVEDCGNLPDSSSEKSDVSRLLAKDPYLNPVPSCSKADSQELMDSDDTIIIEESQQPNTNPSQSRSSVIEASPPASKIVDPTEFIKNDHIDDYLARLLNMYNNDDCDMTTDQTEKPETTSNTQVMLKNSPHKRKALNLPMLEETEFMSPNKIKRDEPTSIQPSTSQIDNKPPKYVEKRRAQDLLLDDTDNSCRYILPSKIKREEENPPALEMLHEMVESPQKSLIPSPPKDKVLSLEEFIRPSTSKTRTKVLAPKKEKSPSKFDLVGHLMEITRRPSSAIRGLCLKRNINVNRMPTDLQMDELCTQLFDADSDEDDDDDVDADDVRGISKVKNEPIEVDFMLNDDSEGDEVTDVDQVVLDLPKLERLLPSSSSAPQLRVVDLTTTPQDTKLDANAIPVANRLMEMFPEACPKYIRKLCNGKAMMNLDDLVTEIITTGDDYPKRQRKPASPEPEIDAEQQLEILKEVLPDADPTFLQMQCERYRGNANGLKEFMANALENKNYPTLKEHIRKQQLSAQQKQYTTDFNVENFVKLFPEPTKYFGDATRQPQYSFVDIHYITMFLRNHFDRIPVKEIGKTMQQHGNRPVTAYSVLSKRMRDGNVMKSRRKHVELPDNLQNIPLLQELAYLNHRVEIAEYLKKKKLQEEQERADAKAGGLMRTCNCCYDEEVMPKDSFECAKGCNFCRDCVKKSCEVALGDGKLEFPCLADCGAHFGLQTLQNCLPPKMFSKLAQKKAVAEVKAAGIEDLEMCPFCDFATIPYEADKIFRCLNPDCMKESCRLCKETSHVPLKCEEVEKDEDVKARTYIEDRMTEALLRECWKCKARFFKEEGCNKMTCYCGAHMCYICGKPVKDYSHFNGIGGDKYHLCPLYSDTNAVNEQNVVKAAQEAKSSVDASKLKIDPTVDVKAHYKKRARELPREPHLEQLARVPPAHAHPHRGHHHNAHRHHHHHHHQVLRVPPVPPFVNEMAAPPHDPYMHVQYNFPVQYRGGQRVGAEVAQAPARWYRAPEPLIHPNQAQGAQQLPAVPPVPQPPNIQRHLERLDNIQRVQEDNLRRLQMIIEENVNRRR</sequence>
<evidence type="ECO:0000256" key="3">
    <source>
        <dbReference type="ARBA" id="ARBA00022723"/>
    </source>
</evidence>
<keyword evidence="3" id="KW-0479">Metal-binding</keyword>
<dbReference type="EMBL" id="OV121132">
    <property type="protein sequence ID" value="CAH0547652.1"/>
    <property type="molecule type" value="Genomic_DNA"/>
</dbReference>
<dbReference type="CDD" id="cd20339">
    <property type="entry name" value="BRcat_RBR_RNF216"/>
    <property type="match status" value="1"/>
</dbReference>
<dbReference type="Proteomes" id="UP001154078">
    <property type="component" value="Chromosome 1"/>
</dbReference>
<accession>A0A9P0AUM9</accession>
<evidence type="ECO:0000259" key="9">
    <source>
        <dbReference type="PROSITE" id="PS51873"/>
    </source>
</evidence>
<feature type="compositionally biased region" description="Polar residues" evidence="8">
    <location>
        <begin position="322"/>
        <end position="332"/>
    </location>
</feature>
<dbReference type="PANTHER" id="PTHR22770">
    <property type="entry name" value="UBIQUITIN CONJUGATING ENZYME 7 INTERACTING PROTEIN-RELATED"/>
    <property type="match status" value="1"/>
</dbReference>
<evidence type="ECO:0000256" key="4">
    <source>
        <dbReference type="ARBA" id="ARBA00022737"/>
    </source>
</evidence>
<gene>
    <name evidence="10" type="ORF">MELIAE_LOCUS1601</name>
</gene>
<dbReference type="InterPro" id="IPR044066">
    <property type="entry name" value="TRIAD_supradom"/>
</dbReference>
<feature type="compositionally biased region" description="Basic residues" evidence="8">
    <location>
        <begin position="1096"/>
        <end position="1115"/>
    </location>
</feature>
<evidence type="ECO:0000256" key="7">
    <source>
        <dbReference type="ARBA" id="ARBA00022833"/>
    </source>
</evidence>
<dbReference type="InterPro" id="IPR047546">
    <property type="entry name" value="Rcat_RBR_RNF216"/>
</dbReference>
<feature type="domain" description="RING-type" evidence="9">
    <location>
        <begin position="820"/>
        <end position="1034"/>
    </location>
</feature>
<keyword evidence="7" id="KW-0862">Zinc</keyword>
<keyword evidence="2" id="KW-0808">Transferase</keyword>
<comment type="pathway">
    <text evidence="1">Protein modification; protein ubiquitination.</text>
</comment>
<dbReference type="PANTHER" id="PTHR22770:SF47">
    <property type="entry name" value="E3 UBIQUITIN-PROTEIN LIGASE RNF216"/>
    <property type="match status" value="1"/>
</dbReference>
<feature type="region of interest" description="Disordered" evidence="8">
    <location>
        <begin position="164"/>
        <end position="183"/>
    </location>
</feature>
<dbReference type="OrthoDB" id="10009520at2759"/>
<feature type="region of interest" description="Disordered" evidence="8">
    <location>
        <begin position="218"/>
        <end position="238"/>
    </location>
</feature>
<protein>
    <recommendedName>
        <fullName evidence="9">RING-type domain-containing protein</fullName>
    </recommendedName>
</protein>
<evidence type="ECO:0000313" key="11">
    <source>
        <dbReference type="Proteomes" id="UP001154078"/>
    </source>
</evidence>
<dbReference type="Gene3D" id="1.20.120.1750">
    <property type="match status" value="1"/>
</dbReference>
<evidence type="ECO:0000256" key="2">
    <source>
        <dbReference type="ARBA" id="ARBA00022679"/>
    </source>
</evidence>
<keyword evidence="5" id="KW-0863">Zinc-finger</keyword>
<keyword evidence="11" id="KW-1185">Reference proteome</keyword>
<evidence type="ECO:0000256" key="5">
    <source>
        <dbReference type="ARBA" id="ARBA00022771"/>
    </source>
</evidence>
<organism evidence="10 11">
    <name type="scientific">Brassicogethes aeneus</name>
    <name type="common">Rape pollen beetle</name>
    <name type="synonym">Meligethes aeneus</name>
    <dbReference type="NCBI Taxonomy" id="1431903"/>
    <lineage>
        <taxon>Eukaryota</taxon>
        <taxon>Metazoa</taxon>
        <taxon>Ecdysozoa</taxon>
        <taxon>Arthropoda</taxon>
        <taxon>Hexapoda</taxon>
        <taxon>Insecta</taxon>
        <taxon>Pterygota</taxon>
        <taxon>Neoptera</taxon>
        <taxon>Endopterygota</taxon>
        <taxon>Coleoptera</taxon>
        <taxon>Polyphaga</taxon>
        <taxon>Cucujiformia</taxon>
        <taxon>Nitidulidae</taxon>
        <taxon>Meligethinae</taxon>
        <taxon>Brassicogethes</taxon>
    </lineage>
</organism>
<feature type="region of interest" description="Disordered" evidence="8">
    <location>
        <begin position="316"/>
        <end position="335"/>
    </location>
</feature>
<dbReference type="InterPro" id="IPR051628">
    <property type="entry name" value="LUBAC_E3_Ligases"/>
</dbReference>
<dbReference type="GO" id="GO:0016740">
    <property type="term" value="F:transferase activity"/>
    <property type="evidence" value="ECO:0007669"/>
    <property type="project" value="UniProtKB-KW"/>
</dbReference>
<feature type="region of interest" description="Disordered" evidence="8">
    <location>
        <begin position="1094"/>
        <end position="1115"/>
    </location>
</feature>
<evidence type="ECO:0000256" key="1">
    <source>
        <dbReference type="ARBA" id="ARBA00004906"/>
    </source>
</evidence>
<feature type="compositionally biased region" description="Polar residues" evidence="8">
    <location>
        <begin position="218"/>
        <end position="233"/>
    </location>
</feature>
<name>A0A9P0AUM9_BRAAE</name>
<dbReference type="CDD" id="cd20353">
    <property type="entry name" value="Rcat_RBR_RNF216"/>
    <property type="match status" value="1"/>
</dbReference>
<dbReference type="GO" id="GO:0008270">
    <property type="term" value="F:zinc ion binding"/>
    <property type="evidence" value="ECO:0007669"/>
    <property type="project" value="UniProtKB-KW"/>
</dbReference>